<accession>A0ABP6QDV5</accession>
<proteinExistence type="predicted"/>
<reference evidence="2" key="1">
    <citation type="journal article" date="2019" name="Int. J. Syst. Evol. Microbiol.">
        <title>The Global Catalogue of Microorganisms (GCM) 10K type strain sequencing project: providing services to taxonomists for standard genome sequencing and annotation.</title>
        <authorList>
            <consortium name="The Broad Institute Genomics Platform"/>
            <consortium name="The Broad Institute Genome Sequencing Center for Infectious Disease"/>
            <person name="Wu L."/>
            <person name="Ma J."/>
        </authorList>
    </citation>
    <scope>NUCLEOTIDE SEQUENCE [LARGE SCALE GENOMIC DNA]</scope>
    <source>
        <strain evidence="2">JCM 9377</strain>
    </source>
</reference>
<organism evidence="1 2">
    <name type="scientific">Actinocorallia longicatena</name>
    <dbReference type="NCBI Taxonomy" id="111803"/>
    <lineage>
        <taxon>Bacteria</taxon>
        <taxon>Bacillati</taxon>
        <taxon>Actinomycetota</taxon>
        <taxon>Actinomycetes</taxon>
        <taxon>Streptosporangiales</taxon>
        <taxon>Thermomonosporaceae</taxon>
        <taxon>Actinocorallia</taxon>
    </lineage>
</organism>
<dbReference type="Proteomes" id="UP001501237">
    <property type="component" value="Unassembled WGS sequence"/>
</dbReference>
<evidence type="ECO:0000313" key="2">
    <source>
        <dbReference type="Proteomes" id="UP001501237"/>
    </source>
</evidence>
<evidence type="ECO:0000313" key="1">
    <source>
        <dbReference type="EMBL" id="GAA3221624.1"/>
    </source>
</evidence>
<keyword evidence="2" id="KW-1185">Reference proteome</keyword>
<name>A0ABP6QDV5_9ACTN</name>
<comment type="caution">
    <text evidence="1">The sequence shown here is derived from an EMBL/GenBank/DDBJ whole genome shotgun (WGS) entry which is preliminary data.</text>
</comment>
<gene>
    <name evidence="1" type="ORF">GCM10010468_46870</name>
</gene>
<sequence>MVSTFAWIRPARESLWGLAGAVASASVLPWLDGRLTLGLL</sequence>
<dbReference type="EMBL" id="BAAAUV010000012">
    <property type="protein sequence ID" value="GAA3221624.1"/>
    <property type="molecule type" value="Genomic_DNA"/>
</dbReference>
<protein>
    <submittedName>
        <fullName evidence="1">Uncharacterized protein</fullName>
    </submittedName>
</protein>